<feature type="domain" description="AB hydrolase-1" evidence="2">
    <location>
        <begin position="270"/>
        <end position="506"/>
    </location>
</feature>
<evidence type="ECO:0000313" key="3">
    <source>
        <dbReference type="EMBL" id="KAK6949084.1"/>
    </source>
</evidence>
<organism evidence="3 4">
    <name type="scientific">Daldinia eschscholtzii</name>
    <dbReference type="NCBI Taxonomy" id="292717"/>
    <lineage>
        <taxon>Eukaryota</taxon>
        <taxon>Fungi</taxon>
        <taxon>Dikarya</taxon>
        <taxon>Ascomycota</taxon>
        <taxon>Pezizomycotina</taxon>
        <taxon>Sordariomycetes</taxon>
        <taxon>Xylariomycetidae</taxon>
        <taxon>Xylariales</taxon>
        <taxon>Hypoxylaceae</taxon>
        <taxon>Daldinia</taxon>
    </lineage>
</organism>
<dbReference type="SUPFAM" id="SSF53474">
    <property type="entry name" value="alpha/beta-Hydrolases"/>
    <property type="match status" value="1"/>
</dbReference>
<dbReference type="Pfam" id="PF00561">
    <property type="entry name" value="Abhydrolase_1"/>
    <property type="match status" value="1"/>
</dbReference>
<protein>
    <recommendedName>
        <fullName evidence="2">AB hydrolase-1 domain-containing protein</fullName>
    </recommendedName>
</protein>
<dbReference type="Gene3D" id="3.40.50.1820">
    <property type="entry name" value="alpha/beta hydrolase"/>
    <property type="match status" value="1"/>
</dbReference>
<keyword evidence="4" id="KW-1185">Reference proteome</keyword>
<dbReference type="PANTHER" id="PTHR43433">
    <property type="entry name" value="HYDROLASE, ALPHA/BETA FOLD FAMILY PROTEIN"/>
    <property type="match status" value="1"/>
</dbReference>
<feature type="compositionally biased region" description="Low complexity" evidence="1">
    <location>
        <begin position="119"/>
        <end position="134"/>
    </location>
</feature>
<dbReference type="Proteomes" id="UP001369815">
    <property type="component" value="Unassembled WGS sequence"/>
</dbReference>
<name>A0AAX6M9F2_9PEZI</name>
<evidence type="ECO:0000313" key="4">
    <source>
        <dbReference type="Proteomes" id="UP001369815"/>
    </source>
</evidence>
<feature type="region of interest" description="Disordered" evidence="1">
    <location>
        <begin position="17"/>
        <end position="146"/>
    </location>
</feature>
<reference evidence="3 4" key="1">
    <citation type="journal article" date="2024" name="Front Chem Biol">
        <title>Unveiling the potential of Daldinia eschscholtzii MFLUCC 19-0629 through bioactivity and bioinformatics studies for enhanced sustainable agriculture production.</title>
        <authorList>
            <person name="Brooks S."/>
            <person name="Weaver J.A."/>
            <person name="Klomchit A."/>
            <person name="Alharthi S.A."/>
            <person name="Onlamun T."/>
            <person name="Nurani R."/>
            <person name="Vong T.K."/>
            <person name="Alberti F."/>
            <person name="Greco C."/>
        </authorList>
    </citation>
    <scope>NUCLEOTIDE SEQUENCE [LARGE SCALE GENOMIC DNA]</scope>
    <source>
        <strain evidence="3">MFLUCC 19-0629</strain>
    </source>
</reference>
<feature type="compositionally biased region" description="Polar residues" evidence="1">
    <location>
        <begin position="40"/>
        <end position="55"/>
    </location>
</feature>
<accession>A0AAX6M9F2</accession>
<evidence type="ECO:0000256" key="1">
    <source>
        <dbReference type="SAM" id="MobiDB-lite"/>
    </source>
</evidence>
<dbReference type="PRINTS" id="PR00111">
    <property type="entry name" value="ABHYDROLASE"/>
</dbReference>
<dbReference type="PANTHER" id="PTHR43433:SF5">
    <property type="entry name" value="AB HYDROLASE-1 DOMAIN-CONTAINING PROTEIN"/>
    <property type="match status" value="1"/>
</dbReference>
<comment type="caution">
    <text evidence="3">The sequence shown here is derived from an EMBL/GenBank/DDBJ whole genome shotgun (WGS) entry which is preliminary data.</text>
</comment>
<sequence length="533" mass="58456">MRVAGFVERLKIVIKPQSRERELEEDEDVRDAALPLEQAGSISKDSSQSGLQAPKSNKGLRKPSVSSGRSSSRLSPRQSISPEPTDYLYFGEGTSSAEVSKSLSRRSRSRSPNVQPDQSSTTTNGTYNNPTNSSGRDNSGFVKTGMDTHTSQMGYSNLTYGGSLQYDYAGTQAPGVAGFDNTTPEAKITATFPSVEDVVKSPAFSTAMWQLEPHQSGLLPVASGRGGPINISWEIHGDGPIKLIFLCGLGFFKTAYQRQTMHFGHVRGSEYSVLLLDNRGMGRSDKPLLRYSTSEMARDALEVIDHVGWTAPRQLHVCGISMGGMIAQEIAYLAPERIASLSLICTAARIENTTTFTENMMNRITMLLPKSLDRSVQYAAGAIFPASYLTEPDNAVVPDESVPRCKIPDGGYLKFNSNYERFAAQEITKQRDKEGFTKKGFLLQLIAAGWHHKSPEQLKEIADKVGRERILVMHGTEDGMISTPHGRKLIEYVQPGEGLIVDGLGHAPINERTQWFNELLEARCALGEKLSGR</sequence>
<proteinExistence type="predicted"/>
<dbReference type="InterPro" id="IPR050471">
    <property type="entry name" value="AB_hydrolase"/>
</dbReference>
<gene>
    <name evidence="3" type="ORF">Daesc_009157</name>
</gene>
<dbReference type="InterPro" id="IPR029058">
    <property type="entry name" value="AB_hydrolase_fold"/>
</dbReference>
<feature type="compositionally biased region" description="Low complexity" evidence="1">
    <location>
        <begin position="63"/>
        <end position="82"/>
    </location>
</feature>
<dbReference type="AlphaFoldDB" id="A0AAX6M9F2"/>
<dbReference type="EMBL" id="JBANMG010000009">
    <property type="protein sequence ID" value="KAK6949084.1"/>
    <property type="molecule type" value="Genomic_DNA"/>
</dbReference>
<dbReference type="InterPro" id="IPR000073">
    <property type="entry name" value="AB_hydrolase_1"/>
</dbReference>
<evidence type="ECO:0000259" key="2">
    <source>
        <dbReference type="Pfam" id="PF00561"/>
    </source>
</evidence>